<organism evidence="3 4">
    <name type="scientific">Lysobacter hankyongensis</name>
    <dbReference type="NCBI Taxonomy" id="1176535"/>
    <lineage>
        <taxon>Bacteria</taxon>
        <taxon>Pseudomonadati</taxon>
        <taxon>Pseudomonadota</taxon>
        <taxon>Gammaproteobacteria</taxon>
        <taxon>Lysobacterales</taxon>
        <taxon>Lysobacteraceae</taxon>
        <taxon>Lysobacter</taxon>
    </lineage>
</organism>
<evidence type="ECO:0000256" key="2">
    <source>
        <dbReference type="SAM" id="Phobius"/>
    </source>
</evidence>
<accession>A0ABP9BHD6</accession>
<name>A0ABP9BHD6_9GAMM</name>
<dbReference type="EMBL" id="BAABJE010000010">
    <property type="protein sequence ID" value="GAA4795665.1"/>
    <property type="molecule type" value="Genomic_DNA"/>
</dbReference>
<keyword evidence="2" id="KW-0812">Transmembrane</keyword>
<evidence type="ECO:0000313" key="3">
    <source>
        <dbReference type="EMBL" id="GAA4795665.1"/>
    </source>
</evidence>
<gene>
    <name evidence="3" type="ORF">GCM10023307_21850</name>
</gene>
<keyword evidence="2" id="KW-0472">Membrane</keyword>
<dbReference type="Proteomes" id="UP001499959">
    <property type="component" value="Unassembled WGS sequence"/>
</dbReference>
<keyword evidence="4" id="KW-1185">Reference proteome</keyword>
<feature type="transmembrane region" description="Helical" evidence="2">
    <location>
        <begin position="32"/>
        <end position="50"/>
    </location>
</feature>
<sequence>MRKWKVPKPARNDFDGCCAASRTEPRVSAGRWSRLAAVVIAGAVLAAAAACANPPTGKRPRAEATPRPQPPSPSPTTVAERDFPTAAIVLDDRGAPKKVWLVSSPSQGTAQALEFFSGERVADVRVEPSGSSAPGKGWTYSFTDRSGRRYAAVRALPSQVDTDQPSAYAGWDGKDGTGHDVVLGATLFERKTATGPDGVAKAVTRAVDPRPFFGGQPACEDAAYVARTQASSSQDSEPGFVPRAKILADYDAAKRCWNTQPIHAVNLEDNTFLLATRTRVFRLSSKDLTPVGAAAQLRTVDIKE</sequence>
<proteinExistence type="predicted"/>
<evidence type="ECO:0000256" key="1">
    <source>
        <dbReference type="SAM" id="MobiDB-lite"/>
    </source>
</evidence>
<protein>
    <recommendedName>
        <fullName evidence="5">Lipoprotein</fullName>
    </recommendedName>
</protein>
<reference evidence="4" key="1">
    <citation type="journal article" date="2019" name="Int. J. Syst. Evol. Microbiol.">
        <title>The Global Catalogue of Microorganisms (GCM) 10K type strain sequencing project: providing services to taxonomists for standard genome sequencing and annotation.</title>
        <authorList>
            <consortium name="The Broad Institute Genomics Platform"/>
            <consortium name="The Broad Institute Genome Sequencing Center for Infectious Disease"/>
            <person name="Wu L."/>
            <person name="Ma J."/>
        </authorList>
    </citation>
    <scope>NUCLEOTIDE SEQUENCE [LARGE SCALE GENOMIC DNA]</scope>
    <source>
        <strain evidence="4">JCM 18204</strain>
    </source>
</reference>
<evidence type="ECO:0008006" key="5">
    <source>
        <dbReference type="Google" id="ProtNLM"/>
    </source>
</evidence>
<feature type="region of interest" description="Disordered" evidence="1">
    <location>
        <begin position="50"/>
        <end position="80"/>
    </location>
</feature>
<keyword evidence="2" id="KW-1133">Transmembrane helix</keyword>
<comment type="caution">
    <text evidence="3">The sequence shown here is derived from an EMBL/GenBank/DDBJ whole genome shotgun (WGS) entry which is preliminary data.</text>
</comment>
<evidence type="ECO:0000313" key="4">
    <source>
        <dbReference type="Proteomes" id="UP001499959"/>
    </source>
</evidence>